<dbReference type="EMBL" id="BSPK01000004">
    <property type="protein sequence ID" value="GLS61775.1"/>
    <property type="molecule type" value="Genomic_DNA"/>
</dbReference>
<keyword evidence="4" id="KW-1185">Reference proteome</keyword>
<dbReference type="Proteomes" id="UP001156856">
    <property type="component" value="Unassembled WGS sequence"/>
</dbReference>
<dbReference type="AlphaFoldDB" id="A0A512IY02"/>
<dbReference type="Proteomes" id="UP000321960">
    <property type="component" value="Unassembled WGS sequence"/>
</dbReference>
<reference evidence="1 3" key="3">
    <citation type="submission" date="2019-07" db="EMBL/GenBank/DDBJ databases">
        <title>Whole genome shotgun sequence of Methylobacterium oxalidis NBRC 107715.</title>
        <authorList>
            <person name="Hosoyama A."/>
            <person name="Uohara A."/>
            <person name="Ohji S."/>
            <person name="Ichikawa N."/>
        </authorList>
    </citation>
    <scope>NUCLEOTIDE SEQUENCE [LARGE SCALE GENOMIC DNA]</scope>
    <source>
        <strain evidence="1 3">NBRC 107715</strain>
    </source>
</reference>
<dbReference type="EMBL" id="BJZU01000005">
    <property type="protein sequence ID" value="GEP02566.1"/>
    <property type="molecule type" value="Genomic_DNA"/>
</dbReference>
<protein>
    <recommendedName>
        <fullName evidence="5">PIN domain-containing protein</fullName>
    </recommendedName>
</protein>
<evidence type="ECO:0000313" key="2">
    <source>
        <dbReference type="EMBL" id="GLS61775.1"/>
    </source>
</evidence>
<comment type="caution">
    <text evidence="1">The sequence shown here is derived from an EMBL/GenBank/DDBJ whole genome shotgun (WGS) entry which is preliminary data.</text>
</comment>
<dbReference type="RefSeq" id="WP_147024244.1">
    <property type="nucleotide sequence ID" value="NZ_BJZU01000005.1"/>
</dbReference>
<evidence type="ECO:0000313" key="1">
    <source>
        <dbReference type="EMBL" id="GEP02566.1"/>
    </source>
</evidence>
<reference evidence="2" key="4">
    <citation type="submission" date="2023-01" db="EMBL/GenBank/DDBJ databases">
        <title>Draft genome sequence of Methylobacterium oxalidis strain NBRC 107715.</title>
        <authorList>
            <person name="Sun Q."/>
            <person name="Mori K."/>
        </authorList>
    </citation>
    <scope>NUCLEOTIDE SEQUENCE</scope>
    <source>
        <strain evidence="2">NBRC 107715</strain>
    </source>
</reference>
<accession>A0A512IY02</accession>
<dbReference type="OrthoDB" id="8115555at2"/>
<reference evidence="4" key="2">
    <citation type="journal article" date="2019" name="Int. J. Syst. Evol. Microbiol.">
        <title>The Global Catalogue of Microorganisms (GCM) 10K type strain sequencing project: providing services to taxonomists for standard genome sequencing and annotation.</title>
        <authorList>
            <consortium name="The Broad Institute Genomics Platform"/>
            <consortium name="The Broad Institute Genome Sequencing Center for Infectious Disease"/>
            <person name="Wu L."/>
            <person name="Ma J."/>
        </authorList>
    </citation>
    <scope>NUCLEOTIDE SEQUENCE [LARGE SCALE GENOMIC DNA]</scope>
    <source>
        <strain evidence="4">NBRC 107715</strain>
    </source>
</reference>
<sequence>MSPRIILDTQLIVLLAVGVTSADIIPKHKNLTEFTCEDFELLLLLLGPDPDLLLLPNTVSEAANLLRHHREPERGRIMEKFREIVGRNPERYIHSRLVTQQPEYLRLGVTDAAILGIFSPGEEILTADAALYIAAMRRGLSATNFHHKREEFGIV</sequence>
<evidence type="ECO:0000313" key="3">
    <source>
        <dbReference type="Proteomes" id="UP000321960"/>
    </source>
</evidence>
<reference evidence="2" key="1">
    <citation type="journal article" date="2014" name="Int. J. Syst. Evol. Microbiol.">
        <title>Complete genome of a new Firmicutes species belonging to the dominant human colonic microbiota ('Ruminococcus bicirculans') reveals two chromosomes and a selective capacity to utilize plant glucans.</title>
        <authorList>
            <consortium name="NISC Comparative Sequencing Program"/>
            <person name="Wegmann U."/>
            <person name="Louis P."/>
            <person name="Goesmann A."/>
            <person name="Henrissat B."/>
            <person name="Duncan S.H."/>
            <person name="Flint H.J."/>
        </authorList>
    </citation>
    <scope>NUCLEOTIDE SEQUENCE</scope>
    <source>
        <strain evidence="2">NBRC 107715</strain>
    </source>
</reference>
<gene>
    <name evidence="2" type="ORF">GCM10007888_01560</name>
    <name evidence="1" type="ORF">MOX02_06040</name>
</gene>
<organism evidence="1 3">
    <name type="scientific">Methylobacterium oxalidis</name>
    <dbReference type="NCBI Taxonomy" id="944322"/>
    <lineage>
        <taxon>Bacteria</taxon>
        <taxon>Pseudomonadati</taxon>
        <taxon>Pseudomonadota</taxon>
        <taxon>Alphaproteobacteria</taxon>
        <taxon>Hyphomicrobiales</taxon>
        <taxon>Methylobacteriaceae</taxon>
        <taxon>Methylobacterium</taxon>
    </lineage>
</organism>
<name>A0A512IY02_9HYPH</name>
<proteinExistence type="predicted"/>
<evidence type="ECO:0000313" key="4">
    <source>
        <dbReference type="Proteomes" id="UP001156856"/>
    </source>
</evidence>
<evidence type="ECO:0008006" key="5">
    <source>
        <dbReference type="Google" id="ProtNLM"/>
    </source>
</evidence>